<feature type="transmembrane region" description="Helical" evidence="16">
    <location>
        <begin position="7"/>
        <end position="24"/>
    </location>
</feature>
<dbReference type="PANTHER" id="PTHR11434:SF0">
    <property type="entry name" value="NADH-UBIQUINONE OXIDOREDUCTASE CHAIN 4L"/>
    <property type="match status" value="1"/>
</dbReference>
<dbReference type="PANTHER" id="PTHR11434">
    <property type="entry name" value="NADH-UBIQUINONE OXIDOREDUCTASE SUBUNIT ND4L"/>
    <property type="match status" value="1"/>
</dbReference>
<keyword evidence="7 16" id="KW-0812">Transmembrane</keyword>
<proteinExistence type="inferred from homology"/>
<dbReference type="GO" id="GO:0030964">
    <property type="term" value="C:NADH dehydrogenase complex"/>
    <property type="evidence" value="ECO:0007669"/>
    <property type="project" value="TreeGrafter"/>
</dbReference>
<dbReference type="EC" id="7.1.1.2" evidence="3 16"/>
<keyword evidence="6 16" id="KW-0679">Respiratory chain</keyword>
<evidence type="ECO:0000256" key="11">
    <source>
        <dbReference type="ARBA" id="ARBA00023027"/>
    </source>
</evidence>
<evidence type="ECO:0000256" key="6">
    <source>
        <dbReference type="ARBA" id="ARBA00022660"/>
    </source>
</evidence>
<evidence type="ECO:0000256" key="10">
    <source>
        <dbReference type="ARBA" id="ARBA00022989"/>
    </source>
</evidence>
<keyword evidence="8 16" id="KW-1278">Translocase</keyword>
<dbReference type="GeneID" id="7996734"/>
<dbReference type="CTD" id="4539"/>
<keyword evidence="16" id="KW-0999">Mitochondrion inner membrane</keyword>
<sequence length="101" mass="11647">MYLNYELFFYCLLVFSLFCGLLVFCSTRSHLLLTLLSLEFIVLVIFLTLFYFLVFYGYEGYFSLIFLTFSVCEGALGLSILVSLIRCHGNDNISSLSALMW</sequence>
<dbReference type="GO" id="GO:0016651">
    <property type="term" value="F:oxidoreductase activity, acting on NAD(P)H"/>
    <property type="evidence" value="ECO:0007669"/>
    <property type="project" value="InterPro"/>
</dbReference>
<name>C5HIS2_9HEMI</name>
<comment type="function">
    <text evidence="16">Core subunit of the mitochondrial membrane respiratory chain NADH dehydrogenase (Complex I) which catalyzes electron transfer from NADH through the respiratory chain, using ubiquinone as an electron acceptor.</text>
</comment>
<evidence type="ECO:0000256" key="8">
    <source>
        <dbReference type="ARBA" id="ARBA00022967"/>
    </source>
</evidence>
<dbReference type="InterPro" id="IPR039428">
    <property type="entry name" value="NUOK/Mnh_C1-like"/>
</dbReference>
<evidence type="ECO:0000256" key="14">
    <source>
        <dbReference type="ARBA" id="ARBA00023136"/>
    </source>
</evidence>
<evidence type="ECO:0000256" key="16">
    <source>
        <dbReference type="RuleBase" id="RU004419"/>
    </source>
</evidence>
<dbReference type="InterPro" id="IPR001133">
    <property type="entry name" value="NADH_UbQ_OxRdtase_chain4L/K"/>
</dbReference>
<comment type="catalytic activity">
    <reaction evidence="15 16">
        <text>a ubiquinone + NADH + 5 H(+)(in) = a ubiquinol + NAD(+) + 4 H(+)(out)</text>
        <dbReference type="Rhea" id="RHEA:29091"/>
        <dbReference type="Rhea" id="RHEA-COMP:9565"/>
        <dbReference type="Rhea" id="RHEA-COMP:9566"/>
        <dbReference type="ChEBI" id="CHEBI:15378"/>
        <dbReference type="ChEBI" id="CHEBI:16389"/>
        <dbReference type="ChEBI" id="CHEBI:17976"/>
        <dbReference type="ChEBI" id="CHEBI:57540"/>
        <dbReference type="ChEBI" id="CHEBI:57945"/>
        <dbReference type="EC" id="7.1.1.2"/>
    </reaction>
</comment>
<organism evidence="17">
    <name type="scientific">Ilyocoris cimicoides</name>
    <dbReference type="NCBI Taxonomy" id="280203"/>
    <lineage>
        <taxon>Eukaryota</taxon>
        <taxon>Metazoa</taxon>
        <taxon>Ecdysozoa</taxon>
        <taxon>Arthropoda</taxon>
        <taxon>Hexapoda</taxon>
        <taxon>Insecta</taxon>
        <taxon>Pterygota</taxon>
        <taxon>Neoptera</taxon>
        <taxon>Paraneoptera</taxon>
        <taxon>Hemiptera</taxon>
        <taxon>Heteroptera</taxon>
        <taxon>Panheteroptera</taxon>
        <taxon>Nepomorpha</taxon>
        <taxon>Naucoridae</taxon>
        <taxon>Ilyocorinae</taxon>
        <taxon>Ilyocoris</taxon>
    </lineage>
</organism>
<geneLocation type="mitochondrion" evidence="17"/>
<keyword evidence="12 16" id="KW-0830">Ubiquinone</keyword>
<evidence type="ECO:0000256" key="1">
    <source>
        <dbReference type="ARBA" id="ARBA00004225"/>
    </source>
</evidence>
<dbReference type="Gene3D" id="1.10.287.3510">
    <property type="match status" value="1"/>
</dbReference>
<evidence type="ECO:0000256" key="7">
    <source>
        <dbReference type="ARBA" id="ARBA00022692"/>
    </source>
</evidence>
<keyword evidence="9 16" id="KW-0249">Electron transport</keyword>
<feature type="transmembrane region" description="Helical" evidence="16">
    <location>
        <begin position="31"/>
        <end position="54"/>
    </location>
</feature>
<evidence type="ECO:0000256" key="12">
    <source>
        <dbReference type="ARBA" id="ARBA00023075"/>
    </source>
</evidence>
<accession>C5HIS2</accession>
<dbReference type="GO" id="GO:0008137">
    <property type="term" value="F:NADH dehydrogenase (ubiquinone) activity"/>
    <property type="evidence" value="ECO:0007669"/>
    <property type="project" value="UniProtKB-EC"/>
</dbReference>
<keyword evidence="13 16" id="KW-0496">Mitochondrion</keyword>
<dbReference type="RefSeq" id="YP_002971067.1">
    <property type="nucleotide sequence ID" value="NC_012845.1"/>
</dbReference>
<evidence type="ECO:0000256" key="9">
    <source>
        <dbReference type="ARBA" id="ARBA00022982"/>
    </source>
</evidence>
<keyword evidence="14 16" id="KW-0472">Membrane</keyword>
<dbReference type="EMBL" id="FJ456947">
    <property type="protein sequence ID" value="ACJ69517.1"/>
    <property type="molecule type" value="Genomic_DNA"/>
</dbReference>
<dbReference type="GO" id="GO:0005743">
    <property type="term" value="C:mitochondrial inner membrane"/>
    <property type="evidence" value="ECO:0007669"/>
    <property type="project" value="UniProtKB-SubCell"/>
</dbReference>
<dbReference type="Pfam" id="PF00420">
    <property type="entry name" value="Oxidored_q2"/>
    <property type="match status" value="1"/>
</dbReference>
<evidence type="ECO:0000256" key="15">
    <source>
        <dbReference type="ARBA" id="ARBA00049551"/>
    </source>
</evidence>
<evidence type="ECO:0000256" key="13">
    <source>
        <dbReference type="ARBA" id="ARBA00023128"/>
    </source>
</evidence>
<keyword evidence="10 16" id="KW-1133">Transmembrane helix</keyword>
<keyword evidence="5 16" id="KW-0813">Transport</keyword>
<feature type="transmembrane region" description="Helical" evidence="16">
    <location>
        <begin position="60"/>
        <end position="85"/>
    </location>
</feature>
<dbReference type="GO" id="GO:0042773">
    <property type="term" value="P:ATP synthesis coupled electron transport"/>
    <property type="evidence" value="ECO:0007669"/>
    <property type="project" value="UniProtKB-UniRule"/>
</dbReference>
<protein>
    <recommendedName>
        <fullName evidence="4 16">NADH-ubiquinone oxidoreductase chain 4L</fullName>
        <ecNumber evidence="3 16">7.1.1.2</ecNumber>
    </recommendedName>
</protein>
<comment type="similarity">
    <text evidence="2 16">Belongs to the complex I subunit 4L family.</text>
</comment>
<gene>
    <name evidence="17" type="primary">ND4L</name>
</gene>
<dbReference type="AlphaFoldDB" id="C5HIS2"/>
<evidence type="ECO:0000256" key="5">
    <source>
        <dbReference type="ARBA" id="ARBA00022448"/>
    </source>
</evidence>
<evidence type="ECO:0000256" key="2">
    <source>
        <dbReference type="ARBA" id="ARBA00010519"/>
    </source>
</evidence>
<evidence type="ECO:0000313" key="17">
    <source>
        <dbReference type="EMBL" id="ACJ69517.1"/>
    </source>
</evidence>
<comment type="subcellular location">
    <subcellularLocation>
        <location evidence="16">Mitochondrion inner membrane</location>
        <topology evidence="16">Multi-pass membrane protein</topology>
    </subcellularLocation>
    <subcellularLocation>
        <location evidence="1">Mitochondrion membrane</location>
        <topology evidence="1">Multi-pass membrane protein</topology>
    </subcellularLocation>
</comment>
<evidence type="ECO:0000256" key="3">
    <source>
        <dbReference type="ARBA" id="ARBA00012944"/>
    </source>
</evidence>
<keyword evidence="11 16" id="KW-0520">NAD</keyword>
<evidence type="ECO:0000256" key="4">
    <source>
        <dbReference type="ARBA" id="ARBA00016612"/>
    </source>
</evidence>
<reference evidence="17" key="1">
    <citation type="journal article" date="2009" name="BMC Evol. Biol.">
        <title>Phylogenetic analysis of the true water bugs (Insecta: Hemiptera: Heteroptera: Nepomorpha): evidence from mitochondrial genomes.</title>
        <authorList>
            <person name="Hua J."/>
            <person name="Li M."/>
            <person name="Dong P."/>
            <person name="Cui Y."/>
            <person name="Xie Q."/>
            <person name="Bu W."/>
        </authorList>
    </citation>
    <scope>NUCLEOTIDE SEQUENCE</scope>
</reference>